<evidence type="ECO:0000313" key="2">
    <source>
        <dbReference type="EMBL" id="MBV0901183.1"/>
    </source>
</evidence>
<dbReference type="RefSeq" id="WP_162414810.1">
    <property type="nucleotide sequence ID" value="NZ_JAHQXE010000001.1"/>
</dbReference>
<dbReference type="Proteomes" id="UP001166304">
    <property type="component" value="Unassembled WGS sequence"/>
</dbReference>
<dbReference type="InterPro" id="IPR007357">
    <property type="entry name" value="PhrB-like"/>
</dbReference>
<reference evidence="2" key="1">
    <citation type="submission" date="2021-06" db="EMBL/GenBank/DDBJ databases">
        <title>New haloarchaea isolates fom saline soil.</title>
        <authorList>
            <person name="Duran-Viseras A."/>
            <person name="Sanchez-Porro C.S."/>
            <person name="Ventosa A."/>
        </authorList>
    </citation>
    <scope>NUCLEOTIDE SEQUENCE</scope>
    <source>
        <strain evidence="2">JCM 18369</strain>
    </source>
</reference>
<dbReference type="InterPro" id="IPR014729">
    <property type="entry name" value="Rossmann-like_a/b/a_fold"/>
</dbReference>
<gene>
    <name evidence="2" type="ORF">KTS37_05215</name>
</gene>
<dbReference type="Gene3D" id="3.40.50.620">
    <property type="entry name" value="HUPs"/>
    <property type="match status" value="1"/>
</dbReference>
<dbReference type="InterPro" id="IPR052551">
    <property type="entry name" value="UV-DNA_repair_photolyase"/>
</dbReference>
<protein>
    <submittedName>
        <fullName evidence="2">Cryptochrome/photolyase family protein</fullName>
    </submittedName>
</protein>
<sequence length="509" mass="57835">MTVWLRGDHLVRRRGPVADRPDEPVLMVEAASFARKLPYHPHKLVLLFSAMRHFRDDLRADGRTVHYRQAEDFGTGLRAHFEAHPDDALVTPRPQTERARDRLASLVADSGGTVEFVPDARFLCSPEQFDAWAGDGGAYRHEDFYRFMRRETGYLLDDGEPVGGEWNYDDRNRETPPEGWEPTEPPAFEPDDVTASVVEWVDDAFDGGYAEPPYGGDWADPEPFRWPVTRRQAVRALDHFVTHRLAEFGPYQDAMRDGEWAMSHSLLSTSLNLGLLGPAEVIERAIDAYEDGDAPLHSVEGFVRQVLGWREFVRHVYRREMPDLASANQLGATESLPEFYWDGDTDMACLADAVDGVRKRGYAHHIERLMLLSNFGLLYGVEPSRLNRWFHAGFVDAFHWVTTPNVVEMGLYGAGAFANKPYAASANYVDKMSDHCAGCPYYKTKTTGEGACPFNALYWAFLDRNEDDLRSNHRMGLVYSHLDDKDDDEREAIRDRAAEIRELAERGDL</sequence>
<comment type="caution">
    <text evidence="2">The sequence shown here is derived from an EMBL/GenBank/DDBJ whole genome shotgun (WGS) entry which is preliminary data.</text>
</comment>
<name>A0AA41FYY1_9EURY</name>
<dbReference type="Gene3D" id="1.10.579.10">
    <property type="entry name" value="DNA Cyclobutane Dipyrimidine Photolyase, subunit A, domain 3"/>
    <property type="match status" value="1"/>
</dbReference>
<organism evidence="2 3">
    <name type="scientific">Haloarcula salina</name>
    <dbReference type="NCBI Taxonomy" id="1429914"/>
    <lineage>
        <taxon>Archaea</taxon>
        <taxon>Methanobacteriati</taxon>
        <taxon>Methanobacteriota</taxon>
        <taxon>Stenosarchaea group</taxon>
        <taxon>Halobacteria</taxon>
        <taxon>Halobacteriales</taxon>
        <taxon>Haloarculaceae</taxon>
        <taxon>Haloarcula</taxon>
    </lineage>
</organism>
<proteinExistence type="predicted"/>
<feature type="region of interest" description="Disordered" evidence="1">
    <location>
        <begin position="171"/>
        <end position="190"/>
    </location>
</feature>
<dbReference type="Pfam" id="PF04244">
    <property type="entry name" value="DPRP"/>
    <property type="match status" value="1"/>
</dbReference>
<dbReference type="AlphaFoldDB" id="A0AA41FYY1"/>
<dbReference type="Gene3D" id="1.25.40.80">
    <property type="match status" value="1"/>
</dbReference>
<dbReference type="InterPro" id="IPR036134">
    <property type="entry name" value="Crypto/Photolyase_FAD-like_sf"/>
</dbReference>
<dbReference type="PANTHER" id="PTHR38657:SF1">
    <property type="entry name" value="SLR1343 PROTEIN"/>
    <property type="match status" value="1"/>
</dbReference>
<dbReference type="EMBL" id="JAHQXE010000001">
    <property type="protein sequence ID" value="MBV0901183.1"/>
    <property type="molecule type" value="Genomic_DNA"/>
</dbReference>
<evidence type="ECO:0000313" key="3">
    <source>
        <dbReference type="Proteomes" id="UP001166304"/>
    </source>
</evidence>
<dbReference type="PANTHER" id="PTHR38657">
    <property type="entry name" value="SLR1343 PROTEIN"/>
    <property type="match status" value="1"/>
</dbReference>
<accession>A0AA41FYY1</accession>
<evidence type="ECO:0000256" key="1">
    <source>
        <dbReference type="SAM" id="MobiDB-lite"/>
    </source>
</evidence>
<dbReference type="Gene3D" id="1.10.10.1710">
    <property type="entry name" value="Deoxyribodipyrimidine photolyase-related"/>
    <property type="match status" value="1"/>
</dbReference>
<dbReference type="SUPFAM" id="SSF48173">
    <property type="entry name" value="Cryptochrome/photolyase FAD-binding domain"/>
    <property type="match status" value="1"/>
</dbReference>
<keyword evidence="3" id="KW-1185">Reference proteome</keyword>